<dbReference type="EMBL" id="OX465082">
    <property type="protein sequence ID" value="CAI9291538.1"/>
    <property type="molecule type" value="Genomic_DNA"/>
</dbReference>
<evidence type="ECO:0000256" key="1">
    <source>
        <dbReference type="SAM" id="SignalP"/>
    </source>
</evidence>
<keyword evidence="3" id="KW-1185">Reference proteome</keyword>
<feature type="signal peptide" evidence="1">
    <location>
        <begin position="1"/>
        <end position="16"/>
    </location>
</feature>
<dbReference type="Proteomes" id="UP001177003">
    <property type="component" value="Chromosome 6"/>
</dbReference>
<feature type="chain" id="PRO_5041244188" evidence="1">
    <location>
        <begin position="17"/>
        <end position="152"/>
    </location>
</feature>
<accession>A0AA36ECX5</accession>
<sequence length="152" mass="16840">MAIVTTLLLVVRGIRWGGHPPNSTEELRYRTTLVPIDMPIVTGVAGSNSQGAISQQIGMADPLADFVGILRRWARETGHMPQVPHMDYRPQLPPQTDYIPQSLQMFLRTGGNDGFEDYCFEGADAEATFRSPHTPTHTDGTEHAIDAAWLRL</sequence>
<proteinExistence type="predicted"/>
<gene>
    <name evidence="2" type="ORF">LSALG_LOCUS30672</name>
</gene>
<protein>
    <submittedName>
        <fullName evidence="2">Uncharacterized protein</fullName>
    </submittedName>
</protein>
<name>A0AA36ECX5_LACSI</name>
<keyword evidence="1" id="KW-0732">Signal</keyword>
<organism evidence="2 3">
    <name type="scientific">Lactuca saligna</name>
    <name type="common">Willowleaf lettuce</name>
    <dbReference type="NCBI Taxonomy" id="75948"/>
    <lineage>
        <taxon>Eukaryota</taxon>
        <taxon>Viridiplantae</taxon>
        <taxon>Streptophyta</taxon>
        <taxon>Embryophyta</taxon>
        <taxon>Tracheophyta</taxon>
        <taxon>Spermatophyta</taxon>
        <taxon>Magnoliopsida</taxon>
        <taxon>eudicotyledons</taxon>
        <taxon>Gunneridae</taxon>
        <taxon>Pentapetalae</taxon>
        <taxon>asterids</taxon>
        <taxon>campanulids</taxon>
        <taxon>Asterales</taxon>
        <taxon>Asteraceae</taxon>
        <taxon>Cichorioideae</taxon>
        <taxon>Cichorieae</taxon>
        <taxon>Lactucinae</taxon>
        <taxon>Lactuca</taxon>
    </lineage>
</organism>
<reference evidence="2" key="1">
    <citation type="submission" date="2023-04" db="EMBL/GenBank/DDBJ databases">
        <authorList>
            <person name="Vijverberg K."/>
            <person name="Xiong W."/>
            <person name="Schranz E."/>
        </authorList>
    </citation>
    <scope>NUCLEOTIDE SEQUENCE</scope>
</reference>
<evidence type="ECO:0000313" key="3">
    <source>
        <dbReference type="Proteomes" id="UP001177003"/>
    </source>
</evidence>
<dbReference type="AlphaFoldDB" id="A0AA36ECX5"/>
<evidence type="ECO:0000313" key="2">
    <source>
        <dbReference type="EMBL" id="CAI9291538.1"/>
    </source>
</evidence>